<evidence type="ECO:0000313" key="2">
    <source>
        <dbReference type="EMBL" id="CAD7273056.1"/>
    </source>
</evidence>
<reference evidence="2" key="1">
    <citation type="submission" date="2020-11" db="EMBL/GenBank/DDBJ databases">
        <authorList>
            <person name="Tran Van P."/>
        </authorList>
    </citation>
    <scope>NUCLEOTIDE SEQUENCE</scope>
</reference>
<evidence type="ECO:0000313" key="3">
    <source>
        <dbReference type="Proteomes" id="UP000678499"/>
    </source>
</evidence>
<organism evidence="2">
    <name type="scientific">Notodromas monacha</name>
    <dbReference type="NCBI Taxonomy" id="399045"/>
    <lineage>
        <taxon>Eukaryota</taxon>
        <taxon>Metazoa</taxon>
        <taxon>Ecdysozoa</taxon>
        <taxon>Arthropoda</taxon>
        <taxon>Crustacea</taxon>
        <taxon>Oligostraca</taxon>
        <taxon>Ostracoda</taxon>
        <taxon>Podocopa</taxon>
        <taxon>Podocopida</taxon>
        <taxon>Cypridocopina</taxon>
        <taxon>Cypridoidea</taxon>
        <taxon>Cyprididae</taxon>
        <taxon>Notodromas</taxon>
    </lineage>
</organism>
<dbReference type="EMBL" id="CAJPEX010000087">
    <property type="protein sequence ID" value="CAG0913208.1"/>
    <property type="molecule type" value="Genomic_DNA"/>
</dbReference>
<proteinExistence type="predicted"/>
<name>A0A7R9BFK9_9CRUS</name>
<evidence type="ECO:0000256" key="1">
    <source>
        <dbReference type="SAM" id="MobiDB-lite"/>
    </source>
</evidence>
<feature type="compositionally biased region" description="Basic and acidic residues" evidence="1">
    <location>
        <begin position="237"/>
        <end position="249"/>
    </location>
</feature>
<sequence length="266" mass="28991">MQFSNALSGNLALRVGNTVQLSMLQVAGVSTGAWRRPGLGSRWASNCATPDITDSYFPQNTLFRAARKRSTAWPPFCATSPPPRRSDAPVWTPPKVGVMLSSAAAVCSCCPRCRAIEAETFLQTETDCPPALRPHPYKMNGTSQLEETPKSGRILHTQQDAARMWKIVPLNDELEVTWALVISAPTGTTATKGGTTAGARRNAHWEGWPDSGMRKAHLSSHSQRSDRVQRNVPALAVRDEPASGDRQVRASKSELCLPVNTKEFRG</sequence>
<protein>
    <submittedName>
        <fullName evidence="2">Uncharacterized protein</fullName>
    </submittedName>
</protein>
<accession>A0A7R9BFK9</accession>
<gene>
    <name evidence="2" type="ORF">NMOB1V02_LOCUS960</name>
</gene>
<feature type="region of interest" description="Disordered" evidence="1">
    <location>
        <begin position="206"/>
        <end position="249"/>
    </location>
</feature>
<dbReference type="Proteomes" id="UP000678499">
    <property type="component" value="Unassembled WGS sequence"/>
</dbReference>
<keyword evidence="3" id="KW-1185">Reference proteome</keyword>
<dbReference type="EMBL" id="OA882124">
    <property type="protein sequence ID" value="CAD7273056.1"/>
    <property type="molecule type" value="Genomic_DNA"/>
</dbReference>
<dbReference type="AlphaFoldDB" id="A0A7R9BFK9"/>